<reference evidence="2 3" key="1">
    <citation type="submission" date="2021-01" db="EMBL/GenBank/DDBJ databases">
        <title>WGS of actinomycetes isolated from Thailand.</title>
        <authorList>
            <person name="Thawai C."/>
        </authorList>
    </citation>
    <scope>NUCLEOTIDE SEQUENCE [LARGE SCALE GENOMIC DNA]</scope>
    <source>
        <strain evidence="2 3">LPG 2</strain>
    </source>
</reference>
<evidence type="ECO:0000259" key="1">
    <source>
        <dbReference type="Pfam" id="PF00144"/>
    </source>
</evidence>
<organism evidence="2 3">
    <name type="scientific">Nocardia acididurans</name>
    <dbReference type="NCBI Taxonomy" id="2802282"/>
    <lineage>
        <taxon>Bacteria</taxon>
        <taxon>Bacillati</taxon>
        <taxon>Actinomycetota</taxon>
        <taxon>Actinomycetes</taxon>
        <taxon>Mycobacteriales</taxon>
        <taxon>Nocardiaceae</taxon>
        <taxon>Nocardia</taxon>
    </lineage>
</organism>
<dbReference type="PANTHER" id="PTHR43283">
    <property type="entry name" value="BETA-LACTAMASE-RELATED"/>
    <property type="match status" value="1"/>
</dbReference>
<dbReference type="InterPro" id="IPR001466">
    <property type="entry name" value="Beta-lactam-related"/>
</dbReference>
<evidence type="ECO:0000313" key="2">
    <source>
        <dbReference type="EMBL" id="MBL1073831.1"/>
    </source>
</evidence>
<sequence length="382" mass="41163">MPGLHEFLEAYVRKGALPGAVGLLARGDRVEVAAVGSAHADGSVPMRRDSIFRLASLTKPVTAAALLMLVEDRRLALDQPVDEWLPELANPRVLRDPGGPLDDVVPAARPITVFDVLTSQAGFGFASDFASPAMRALRTVQHDGREPQRFPPADRWLGELARIPLLGQPGRYWLYDTSSTVQGILVARASGRPLGEFFAERVFEPLGMRDSGFTVPLADRDRFTSYYRQTPEGFALADGPDGQWSTEPDLPLGNGGLVGTADDLLAFHRMLLAEGVDAAGQRVLTSESVRLMRTDHTTPASRALGGLFLEGQGWGCGGSVDIAVTEPWHAPGRYGWVGGTGTSAYHEPGSGRIDIVLTPVAVDSPVPADWLQEFWRFAATTD</sequence>
<dbReference type="SUPFAM" id="SSF56601">
    <property type="entry name" value="beta-lactamase/transpeptidase-like"/>
    <property type="match status" value="1"/>
</dbReference>
<feature type="domain" description="Beta-lactamase-related" evidence="1">
    <location>
        <begin position="7"/>
        <end position="357"/>
    </location>
</feature>
<comment type="caution">
    <text evidence="2">The sequence shown here is derived from an EMBL/GenBank/DDBJ whole genome shotgun (WGS) entry which is preliminary data.</text>
</comment>
<protein>
    <submittedName>
        <fullName evidence="2">Beta-lactamase family protein</fullName>
    </submittedName>
</protein>
<keyword evidence="3" id="KW-1185">Reference proteome</keyword>
<dbReference type="Proteomes" id="UP000602198">
    <property type="component" value="Unassembled WGS sequence"/>
</dbReference>
<gene>
    <name evidence="2" type="ORF">JK358_05445</name>
</gene>
<proteinExistence type="predicted"/>
<dbReference type="InterPro" id="IPR050789">
    <property type="entry name" value="Diverse_Enzym_Activities"/>
</dbReference>
<dbReference type="Gene3D" id="3.40.710.10">
    <property type="entry name" value="DD-peptidase/beta-lactamase superfamily"/>
    <property type="match status" value="1"/>
</dbReference>
<evidence type="ECO:0000313" key="3">
    <source>
        <dbReference type="Proteomes" id="UP000602198"/>
    </source>
</evidence>
<dbReference type="EMBL" id="JAERRJ010000002">
    <property type="protein sequence ID" value="MBL1073831.1"/>
    <property type="molecule type" value="Genomic_DNA"/>
</dbReference>
<dbReference type="Pfam" id="PF00144">
    <property type="entry name" value="Beta-lactamase"/>
    <property type="match status" value="1"/>
</dbReference>
<accession>A0ABS1M011</accession>
<dbReference type="InterPro" id="IPR012338">
    <property type="entry name" value="Beta-lactam/transpept-like"/>
</dbReference>
<dbReference type="PANTHER" id="PTHR43283:SF3">
    <property type="entry name" value="BETA-LACTAMASE FAMILY PROTEIN (AFU_ORTHOLOGUE AFUA_5G07500)"/>
    <property type="match status" value="1"/>
</dbReference>
<dbReference type="RefSeq" id="WP_201944364.1">
    <property type="nucleotide sequence ID" value="NZ_JAERRJ010000002.1"/>
</dbReference>
<name>A0ABS1M011_9NOCA</name>